<dbReference type="Gene3D" id="2.40.50.100">
    <property type="match status" value="1"/>
</dbReference>
<keyword evidence="3" id="KW-1133">Transmembrane helix</keyword>
<proteinExistence type="predicted"/>
<evidence type="ECO:0000259" key="5">
    <source>
        <dbReference type="Pfam" id="PF25917"/>
    </source>
</evidence>
<dbReference type="Proteomes" id="UP000523601">
    <property type="component" value="Unassembled WGS sequence"/>
</dbReference>
<dbReference type="Gene3D" id="2.40.30.170">
    <property type="match status" value="1"/>
</dbReference>
<keyword evidence="3" id="KW-0472">Membrane</keyword>
<dbReference type="Pfam" id="PF25963">
    <property type="entry name" value="Beta-barrel_AAEA"/>
    <property type="match status" value="1"/>
</dbReference>
<dbReference type="PANTHER" id="PTHR30386:SF19">
    <property type="entry name" value="MULTIDRUG EXPORT PROTEIN EMRA-RELATED"/>
    <property type="match status" value="1"/>
</dbReference>
<dbReference type="PANTHER" id="PTHR30386">
    <property type="entry name" value="MEMBRANE FUSION SUBUNIT OF EMRAB-TOLC MULTIDRUG EFFLUX PUMP"/>
    <property type="match status" value="1"/>
</dbReference>
<keyword evidence="3" id="KW-0812">Transmembrane</keyword>
<keyword evidence="8" id="KW-1185">Reference proteome</keyword>
<dbReference type="InterPro" id="IPR058634">
    <property type="entry name" value="AaeA-lik-b-barrel"/>
</dbReference>
<dbReference type="EMBL" id="JABCJD010000005">
    <property type="protein sequence ID" value="NVO28056.1"/>
    <property type="molecule type" value="Genomic_DNA"/>
</dbReference>
<dbReference type="SUPFAM" id="SSF111369">
    <property type="entry name" value="HlyD-like secretion proteins"/>
    <property type="match status" value="1"/>
</dbReference>
<name>A0ABX2PGK2_9RHOB</name>
<feature type="coiled-coil region" evidence="2">
    <location>
        <begin position="105"/>
        <end position="191"/>
    </location>
</feature>
<comment type="subcellular location">
    <subcellularLocation>
        <location evidence="1">Cell envelope</location>
    </subcellularLocation>
</comment>
<evidence type="ECO:0000259" key="4">
    <source>
        <dbReference type="Pfam" id="PF25876"/>
    </source>
</evidence>
<feature type="transmembrane region" description="Helical" evidence="3">
    <location>
        <begin position="30"/>
        <end position="48"/>
    </location>
</feature>
<dbReference type="InterPro" id="IPR058625">
    <property type="entry name" value="MdtA-like_BSH"/>
</dbReference>
<evidence type="ECO:0000256" key="2">
    <source>
        <dbReference type="SAM" id="Coils"/>
    </source>
</evidence>
<evidence type="ECO:0000256" key="3">
    <source>
        <dbReference type="SAM" id="Phobius"/>
    </source>
</evidence>
<dbReference type="InterPro" id="IPR058624">
    <property type="entry name" value="MdtA-like_HH"/>
</dbReference>
<dbReference type="SUPFAM" id="SSF56954">
    <property type="entry name" value="Outer membrane efflux proteins (OEP)"/>
    <property type="match status" value="1"/>
</dbReference>
<dbReference type="Pfam" id="PF25917">
    <property type="entry name" value="BSH_RND"/>
    <property type="match status" value="1"/>
</dbReference>
<evidence type="ECO:0000259" key="6">
    <source>
        <dbReference type="Pfam" id="PF25963"/>
    </source>
</evidence>
<protein>
    <submittedName>
        <fullName evidence="7">HlyD family secretion protein</fullName>
    </submittedName>
</protein>
<dbReference type="RefSeq" id="WP_176854605.1">
    <property type="nucleotide sequence ID" value="NZ_JABCJD010000005.1"/>
</dbReference>
<reference evidence="7 8" key="1">
    <citation type="submission" date="2020-04" db="EMBL/GenBank/DDBJ databases">
        <title>Donghicola sp., a member of the Rhodobacteraceae family isolated from mangrove forest in Thailand.</title>
        <authorList>
            <person name="Charoenyingcharoen P."/>
            <person name="Yukphan P."/>
        </authorList>
    </citation>
    <scope>NUCLEOTIDE SEQUENCE [LARGE SCALE GENOMIC DNA]</scope>
    <source>
        <strain evidence="7 8">C2-DW-16</strain>
    </source>
</reference>
<gene>
    <name evidence="7" type="ORF">HJ526_11535</name>
</gene>
<sequence length="361" mass="37490">MNAQSPTMAAAAAAPVSAPAKPAKARRKRLLMISLPLALAIAGGAVWLTGGRYVTTDNAYVHQPMVAVSADVSGRVTEVTVGENQHVAAGDELFALDPVPYQIALAQAEAALASARLNVAQLKASYASAQAQLAAAESILEVQEKELERQRALTSRGVGSQADLDDSIISARNATNNVAVAKAQLEAAASALNGNPDVEADALPSVQAAMAARDAAARNLAQTRISAASAGTIAQLESLNVGQYLSAGSQAAVLLEPENTWIVSNFKETQLETLRVGQPVEVEVDAYPGVTIHGSIESFGPATGSQFSLIPAQNATGNWVKVVQRVPVRIHLDGLPETPLRDGMSVHVSVDTGSSRLDNLL</sequence>
<feature type="domain" description="Multidrug resistance protein MdtA-like barrel-sandwich hybrid" evidence="5">
    <location>
        <begin position="66"/>
        <end position="254"/>
    </location>
</feature>
<evidence type="ECO:0000256" key="1">
    <source>
        <dbReference type="ARBA" id="ARBA00004196"/>
    </source>
</evidence>
<evidence type="ECO:0000313" key="7">
    <source>
        <dbReference type="EMBL" id="NVO28056.1"/>
    </source>
</evidence>
<keyword evidence="2" id="KW-0175">Coiled coil</keyword>
<organism evidence="7 8">
    <name type="scientific">Donghicola mangrovi</name>
    <dbReference type="NCBI Taxonomy" id="2729614"/>
    <lineage>
        <taxon>Bacteria</taxon>
        <taxon>Pseudomonadati</taxon>
        <taxon>Pseudomonadota</taxon>
        <taxon>Alphaproteobacteria</taxon>
        <taxon>Rhodobacterales</taxon>
        <taxon>Roseobacteraceae</taxon>
        <taxon>Donghicola</taxon>
    </lineage>
</organism>
<evidence type="ECO:0000313" key="8">
    <source>
        <dbReference type="Proteomes" id="UP000523601"/>
    </source>
</evidence>
<comment type="caution">
    <text evidence="7">The sequence shown here is derived from an EMBL/GenBank/DDBJ whole genome shotgun (WGS) entry which is preliminary data.</text>
</comment>
<dbReference type="Gene3D" id="1.10.287.470">
    <property type="entry name" value="Helix hairpin bin"/>
    <property type="match status" value="2"/>
</dbReference>
<feature type="domain" description="p-hydroxybenzoic acid efflux pump subunit AaeA-like beta-barrel" evidence="6">
    <location>
        <begin position="262"/>
        <end position="350"/>
    </location>
</feature>
<accession>A0ABX2PGK2</accession>
<dbReference type="InterPro" id="IPR050739">
    <property type="entry name" value="MFP"/>
</dbReference>
<feature type="domain" description="Multidrug resistance protein MdtA-like alpha-helical hairpin" evidence="4">
    <location>
        <begin position="126"/>
        <end position="191"/>
    </location>
</feature>
<dbReference type="Pfam" id="PF25876">
    <property type="entry name" value="HH_MFP_RND"/>
    <property type="match status" value="1"/>
</dbReference>